<evidence type="ECO:0000256" key="1">
    <source>
        <dbReference type="SAM" id="Phobius"/>
    </source>
</evidence>
<name>A0A1E5XPA9_9HYPH</name>
<keyword evidence="1" id="KW-1133">Transmembrane helix</keyword>
<dbReference type="AlphaFoldDB" id="A0A1E5XPA9"/>
<feature type="transmembrane region" description="Helical" evidence="1">
    <location>
        <begin position="58"/>
        <end position="76"/>
    </location>
</feature>
<feature type="transmembrane region" description="Helical" evidence="1">
    <location>
        <begin position="6"/>
        <end position="23"/>
    </location>
</feature>
<dbReference type="OrthoDB" id="7908547at2"/>
<feature type="transmembrane region" description="Helical" evidence="1">
    <location>
        <begin position="88"/>
        <end position="108"/>
    </location>
</feature>
<dbReference type="PIRSF" id="PIRSF033367">
    <property type="entry name" value="UCP033367_VanZ"/>
    <property type="match status" value="1"/>
</dbReference>
<evidence type="ECO:0008006" key="4">
    <source>
        <dbReference type="Google" id="ProtNLM"/>
    </source>
</evidence>
<evidence type="ECO:0000313" key="2">
    <source>
        <dbReference type="EMBL" id="OEO30442.1"/>
    </source>
</evidence>
<proteinExistence type="predicted"/>
<dbReference type="RefSeq" id="WP_069910343.1">
    <property type="nucleotide sequence ID" value="NZ_LAJE02000206.1"/>
</dbReference>
<comment type="caution">
    <text evidence="2">The sequence shown here is derived from an EMBL/GenBank/DDBJ whole genome shotgun (WGS) entry which is preliminary data.</text>
</comment>
<dbReference type="EMBL" id="LAJE02000206">
    <property type="protein sequence ID" value="OEO30442.1"/>
    <property type="molecule type" value="Genomic_DNA"/>
</dbReference>
<keyword evidence="1" id="KW-0812">Transmembrane</keyword>
<sequence>MRLIPVFAWLLLAAIAFVTLAPIGFRPNTGYSPSIERFLAFGAVGLCFALAYPRRLWLVLALVLGAAIGLEALQLVSASRHGRLFDLAVKLAGGGLGVAAGVLAQRVWQRVVAKRAA</sequence>
<dbReference type="Proteomes" id="UP000095463">
    <property type="component" value="Unassembled WGS sequence"/>
</dbReference>
<reference evidence="2 3" key="1">
    <citation type="journal article" date="2015" name="Genome Announc.">
        <title>Genome Assemblies of Three Soil-Associated Devosia species: D. insulae, D. limi, and D. soli.</title>
        <authorList>
            <person name="Hassan Y.I."/>
            <person name="Lepp D."/>
            <person name="Zhou T."/>
        </authorList>
    </citation>
    <scope>NUCLEOTIDE SEQUENCE [LARGE SCALE GENOMIC DNA]</scope>
    <source>
        <strain evidence="2 3">DS-56</strain>
    </source>
</reference>
<accession>A0A1E5XPA9</accession>
<gene>
    <name evidence="2" type="ORF">VW23_021290</name>
</gene>
<feature type="transmembrane region" description="Helical" evidence="1">
    <location>
        <begin position="35"/>
        <end position="52"/>
    </location>
</feature>
<dbReference type="InterPro" id="IPR017015">
    <property type="entry name" value="UCP033367_VanZ"/>
</dbReference>
<protein>
    <recommendedName>
        <fullName evidence="4">VanZ-like domain-containing protein</fullName>
    </recommendedName>
</protein>
<keyword evidence="3" id="KW-1185">Reference proteome</keyword>
<keyword evidence="1" id="KW-0472">Membrane</keyword>
<organism evidence="2 3">
    <name type="scientific">Devosia insulae DS-56</name>
    <dbReference type="NCBI Taxonomy" id="1116389"/>
    <lineage>
        <taxon>Bacteria</taxon>
        <taxon>Pseudomonadati</taxon>
        <taxon>Pseudomonadota</taxon>
        <taxon>Alphaproteobacteria</taxon>
        <taxon>Hyphomicrobiales</taxon>
        <taxon>Devosiaceae</taxon>
        <taxon>Devosia</taxon>
    </lineage>
</organism>
<evidence type="ECO:0000313" key="3">
    <source>
        <dbReference type="Proteomes" id="UP000095463"/>
    </source>
</evidence>